<sequence length="482" mass="53639">MTDLNVNDRILRQSKPSVVRNLFFASSNKEPGTVVNYDRFIPLRANNNWITNYATIPDPPKNTQTNKKARESGESPRESSAYNCLLKNELLGENIEDVKTQCDDRQALTPVKGRNLFKYGAITPSKNERTPNKSSPYSLSPLSVSSQRLLRSPHKATRKISRIPFKVLDAPELQDDFYLNLVDWSIQNVLSVGLGSCVYLWSACTSQVTRLCDLQSDGNAVTSVAWSERGHLVAVGTHHGYVTVWDVSVNKQVNKLVGHSARVGALAWNGDVLSSGSRDRLILQRDTRTPATVPERRLVGHRQEVCGLKWSPDNQYLASGGNDNRLYVWNMQSLSPVQTYTDHLAAVKAIAWSPHHHGLLASGGGTADRCIRFWNTLTGQPMQCVDTGSQVCNLAWSKHSSELVSTHGYSQNQILVWKYPSLTQVAKLTGHSYRVLYLALSPDGEAIVTGAGDETLRFWNVFSKARSQKETRSVLSLYTGIR</sequence>
<evidence type="ECO:0000256" key="6">
    <source>
        <dbReference type="ARBA" id="ARBA00022776"/>
    </source>
</evidence>
<dbReference type="InterPro" id="IPR056150">
    <property type="entry name" value="WD40_CDC20-Fz"/>
</dbReference>
<evidence type="ECO:0000259" key="12">
    <source>
        <dbReference type="Pfam" id="PF24807"/>
    </source>
</evidence>
<dbReference type="PANTHER" id="PTHR19918">
    <property type="entry name" value="CELL DIVISION CYCLE 20 CDC20 FIZZY -RELATED"/>
    <property type="match status" value="1"/>
</dbReference>
<proteinExistence type="inferred from homology"/>
<comment type="caution">
    <text evidence="13">The sequence shown here is derived from an EMBL/GenBank/DDBJ whole genome shotgun (WGS) entry which is preliminary data.</text>
</comment>
<dbReference type="PROSITE" id="PS00678">
    <property type="entry name" value="WD_REPEATS_1"/>
    <property type="match status" value="2"/>
</dbReference>
<feature type="repeat" description="WD" evidence="10">
    <location>
        <begin position="298"/>
        <end position="339"/>
    </location>
</feature>
<reference evidence="13" key="1">
    <citation type="submission" date="2019-08" db="EMBL/GenBank/DDBJ databases">
        <title>The genome of the North American firefly Photinus pyralis.</title>
        <authorList>
            <consortium name="Photinus pyralis genome working group"/>
            <person name="Fallon T.R."/>
            <person name="Sander Lower S.E."/>
            <person name="Weng J.-K."/>
        </authorList>
    </citation>
    <scope>NUCLEOTIDE SEQUENCE</scope>
    <source>
        <strain evidence="13">TRF0915ILg1</strain>
        <tissue evidence="13">Whole body</tissue>
    </source>
</reference>
<dbReference type="CDD" id="cd00200">
    <property type="entry name" value="WD40"/>
    <property type="match status" value="1"/>
</dbReference>
<keyword evidence="5" id="KW-0677">Repeat</keyword>
<dbReference type="PROSITE" id="PS50082">
    <property type="entry name" value="WD_REPEATS_2"/>
    <property type="match status" value="3"/>
</dbReference>
<evidence type="ECO:0000313" key="13">
    <source>
        <dbReference type="EMBL" id="KAF2894226.1"/>
    </source>
</evidence>
<protein>
    <recommendedName>
        <fullName evidence="8">Fizzy-related protein homolog</fullName>
    </recommendedName>
    <alternativeName>
        <fullName evidence="9">Cdh1/Hct1 homolog</fullName>
    </alternativeName>
</protein>
<dbReference type="Proteomes" id="UP000801492">
    <property type="component" value="Unassembled WGS sequence"/>
</dbReference>
<dbReference type="GO" id="GO:0005680">
    <property type="term" value="C:anaphase-promoting complex"/>
    <property type="evidence" value="ECO:0007669"/>
    <property type="project" value="TreeGrafter"/>
</dbReference>
<keyword evidence="14" id="KW-1185">Reference proteome</keyword>
<gene>
    <name evidence="13" type="ORF">ILUMI_11951</name>
</gene>
<evidence type="ECO:0000256" key="8">
    <source>
        <dbReference type="ARBA" id="ARBA00073600"/>
    </source>
</evidence>
<dbReference type="SMART" id="SM00320">
    <property type="entry name" value="WD40"/>
    <property type="match status" value="6"/>
</dbReference>
<evidence type="ECO:0000256" key="11">
    <source>
        <dbReference type="SAM" id="MobiDB-lite"/>
    </source>
</evidence>
<dbReference type="AlphaFoldDB" id="A0A8K0GCS8"/>
<feature type="domain" description="CDC20/Fizzy WD40" evidence="12">
    <location>
        <begin position="168"/>
        <end position="459"/>
    </location>
</feature>
<feature type="compositionally biased region" description="Basic and acidic residues" evidence="11">
    <location>
        <begin position="68"/>
        <end position="77"/>
    </location>
</feature>
<evidence type="ECO:0000256" key="3">
    <source>
        <dbReference type="ARBA" id="ARBA00022574"/>
    </source>
</evidence>
<accession>A0A8K0GCS8</accession>
<dbReference type="GO" id="GO:1990757">
    <property type="term" value="F:ubiquitin ligase activator activity"/>
    <property type="evidence" value="ECO:0007669"/>
    <property type="project" value="TreeGrafter"/>
</dbReference>
<organism evidence="13 14">
    <name type="scientific">Ignelater luminosus</name>
    <name type="common">Cucubano</name>
    <name type="synonym">Pyrophorus luminosus</name>
    <dbReference type="NCBI Taxonomy" id="2038154"/>
    <lineage>
        <taxon>Eukaryota</taxon>
        <taxon>Metazoa</taxon>
        <taxon>Ecdysozoa</taxon>
        <taxon>Arthropoda</taxon>
        <taxon>Hexapoda</taxon>
        <taxon>Insecta</taxon>
        <taxon>Pterygota</taxon>
        <taxon>Neoptera</taxon>
        <taxon>Endopterygota</taxon>
        <taxon>Coleoptera</taxon>
        <taxon>Polyphaga</taxon>
        <taxon>Elateriformia</taxon>
        <taxon>Elateroidea</taxon>
        <taxon>Elateridae</taxon>
        <taxon>Agrypninae</taxon>
        <taxon>Pyrophorini</taxon>
        <taxon>Ignelater</taxon>
    </lineage>
</organism>
<evidence type="ECO:0000256" key="10">
    <source>
        <dbReference type="PROSITE-ProRule" id="PRU00221"/>
    </source>
</evidence>
<comment type="pathway">
    <text evidence="1">Protein modification; protein ubiquitination.</text>
</comment>
<keyword evidence="3 10" id="KW-0853">WD repeat</keyword>
<evidence type="ECO:0000256" key="7">
    <source>
        <dbReference type="ARBA" id="ARBA00023306"/>
    </source>
</evidence>
<keyword evidence="4" id="KW-0132">Cell division</keyword>
<evidence type="ECO:0000256" key="4">
    <source>
        <dbReference type="ARBA" id="ARBA00022618"/>
    </source>
</evidence>
<dbReference type="Gene3D" id="2.130.10.10">
    <property type="entry name" value="YVTN repeat-like/Quinoprotein amine dehydrogenase"/>
    <property type="match status" value="1"/>
</dbReference>
<evidence type="ECO:0000256" key="2">
    <source>
        <dbReference type="ARBA" id="ARBA00006445"/>
    </source>
</evidence>
<feature type="repeat" description="WD" evidence="10">
    <location>
        <begin position="428"/>
        <end position="469"/>
    </location>
</feature>
<dbReference type="InterPro" id="IPR019775">
    <property type="entry name" value="WD40_repeat_CS"/>
</dbReference>
<dbReference type="InterPro" id="IPR015943">
    <property type="entry name" value="WD40/YVTN_repeat-like_dom_sf"/>
</dbReference>
<dbReference type="GO" id="GO:0010997">
    <property type="term" value="F:anaphase-promoting complex binding"/>
    <property type="evidence" value="ECO:0007669"/>
    <property type="project" value="InterPro"/>
</dbReference>
<keyword evidence="7" id="KW-0131">Cell cycle</keyword>
<name>A0A8K0GCS8_IGNLU</name>
<evidence type="ECO:0000256" key="1">
    <source>
        <dbReference type="ARBA" id="ARBA00004906"/>
    </source>
</evidence>
<dbReference type="PANTHER" id="PTHR19918:SF1">
    <property type="entry name" value="FIZZY-RELATED PROTEIN HOMOLOG"/>
    <property type="match status" value="1"/>
</dbReference>
<dbReference type="FunFam" id="2.130.10.10:FF:000025">
    <property type="entry name" value="FIZZY-related 2 isoform 1"/>
    <property type="match status" value="1"/>
</dbReference>
<feature type="repeat" description="WD" evidence="10">
    <location>
        <begin position="214"/>
        <end position="255"/>
    </location>
</feature>
<evidence type="ECO:0000256" key="9">
    <source>
        <dbReference type="ARBA" id="ARBA00081406"/>
    </source>
</evidence>
<feature type="region of interest" description="Disordered" evidence="11">
    <location>
        <begin position="52"/>
        <end position="80"/>
    </location>
</feature>
<evidence type="ECO:0000256" key="5">
    <source>
        <dbReference type="ARBA" id="ARBA00022737"/>
    </source>
</evidence>
<dbReference type="GO" id="GO:0051301">
    <property type="term" value="P:cell division"/>
    <property type="evidence" value="ECO:0007669"/>
    <property type="project" value="UniProtKB-KW"/>
</dbReference>
<dbReference type="OrthoDB" id="10263272at2759"/>
<dbReference type="GO" id="GO:1905786">
    <property type="term" value="P:positive regulation of anaphase-promoting complex-dependent catabolic process"/>
    <property type="evidence" value="ECO:0007669"/>
    <property type="project" value="TreeGrafter"/>
</dbReference>
<dbReference type="GO" id="GO:0031145">
    <property type="term" value="P:anaphase-promoting complex-dependent catabolic process"/>
    <property type="evidence" value="ECO:0007669"/>
    <property type="project" value="TreeGrafter"/>
</dbReference>
<dbReference type="EMBL" id="VTPC01007218">
    <property type="protein sequence ID" value="KAF2894226.1"/>
    <property type="molecule type" value="Genomic_DNA"/>
</dbReference>
<dbReference type="InterPro" id="IPR033010">
    <property type="entry name" value="Cdc20/Fizzy"/>
</dbReference>
<dbReference type="Pfam" id="PF24807">
    <property type="entry name" value="WD40_CDC20-Fz"/>
    <property type="match status" value="1"/>
</dbReference>
<dbReference type="InterPro" id="IPR036322">
    <property type="entry name" value="WD40_repeat_dom_sf"/>
</dbReference>
<dbReference type="SUPFAM" id="SSF50978">
    <property type="entry name" value="WD40 repeat-like"/>
    <property type="match status" value="1"/>
</dbReference>
<comment type="similarity">
    <text evidence="2">Belongs to the WD repeat CDC20/Fizzy family.</text>
</comment>
<evidence type="ECO:0000313" key="14">
    <source>
        <dbReference type="Proteomes" id="UP000801492"/>
    </source>
</evidence>
<dbReference type="InterPro" id="IPR001680">
    <property type="entry name" value="WD40_rpt"/>
</dbReference>
<dbReference type="PROSITE" id="PS50294">
    <property type="entry name" value="WD_REPEATS_REGION"/>
    <property type="match status" value="3"/>
</dbReference>
<keyword evidence="6" id="KW-0498">Mitosis</keyword>